<evidence type="ECO:0000313" key="16">
    <source>
        <dbReference type="EMBL" id="KRH26570.1"/>
    </source>
</evidence>
<dbReference type="ExpressionAtlas" id="A0A0R0H7C0">
    <property type="expression patterns" value="differential"/>
</dbReference>
<keyword evidence="11" id="KW-0927">Auxin signaling pathway</keyword>
<comment type="function">
    <text evidence="12">Carrier protein involved in proton-driven auxin influx. Mediates the formation of auxin gradient from developing leaves (site of auxin biosynthesis) to tips by contributing to the loading of auxin in vascular tissues and facilitating acropetal (base to tip) auxin transport within inner tissues of the root apex, and basipetal (tip to base) auxin transport within outer tissues of the root apex. May be involved in lateral roots and nodules formation.</text>
</comment>
<evidence type="ECO:0000256" key="11">
    <source>
        <dbReference type="ARBA" id="ARBA00023294"/>
    </source>
</evidence>
<keyword evidence="4" id="KW-0813">Transport</keyword>
<evidence type="ECO:0000256" key="10">
    <source>
        <dbReference type="ARBA" id="ARBA00023136"/>
    </source>
</evidence>
<evidence type="ECO:0000313" key="18">
    <source>
        <dbReference type="Proteomes" id="UP000008827"/>
    </source>
</evidence>
<dbReference type="Pfam" id="PF01490">
    <property type="entry name" value="Aa_trans"/>
    <property type="match status" value="1"/>
</dbReference>
<dbReference type="EnsemblPlants" id="KRH26570">
    <property type="protein sequence ID" value="KRH26570"/>
    <property type="gene ID" value="GLYMA_12G181100"/>
</dbReference>
<accession>A0A0R0H7C0</accession>
<feature type="domain" description="Amino acid transporter transmembrane" evidence="15">
    <location>
        <begin position="36"/>
        <end position="255"/>
    </location>
</feature>
<evidence type="ECO:0000256" key="12">
    <source>
        <dbReference type="ARBA" id="ARBA00045588"/>
    </source>
</evidence>
<organism evidence="16">
    <name type="scientific">Glycine max</name>
    <name type="common">Soybean</name>
    <name type="synonym">Glycine hispida</name>
    <dbReference type="NCBI Taxonomy" id="3847"/>
    <lineage>
        <taxon>Eukaryota</taxon>
        <taxon>Viridiplantae</taxon>
        <taxon>Streptophyta</taxon>
        <taxon>Embryophyta</taxon>
        <taxon>Tracheophyta</taxon>
        <taxon>Spermatophyta</taxon>
        <taxon>Magnoliopsida</taxon>
        <taxon>eudicotyledons</taxon>
        <taxon>Gunneridae</taxon>
        <taxon>Pentapetalae</taxon>
        <taxon>rosids</taxon>
        <taxon>fabids</taxon>
        <taxon>Fabales</taxon>
        <taxon>Fabaceae</taxon>
        <taxon>Papilionoideae</taxon>
        <taxon>50 kb inversion clade</taxon>
        <taxon>NPAAA clade</taxon>
        <taxon>indigoferoid/millettioid clade</taxon>
        <taxon>Phaseoleae</taxon>
        <taxon>Glycine</taxon>
        <taxon>Glycine subgen. Soja</taxon>
    </lineage>
</organism>
<evidence type="ECO:0000256" key="3">
    <source>
        <dbReference type="ARBA" id="ARBA00005590"/>
    </source>
</evidence>
<gene>
    <name evidence="17" type="primary">LOC100811455</name>
    <name evidence="16" type="ORF">GLYMA_12G181100</name>
</gene>
<evidence type="ECO:0000256" key="1">
    <source>
        <dbReference type="ARBA" id="ARBA00004127"/>
    </source>
</evidence>
<proteinExistence type="inferred from homology"/>
<dbReference type="GO" id="GO:0015293">
    <property type="term" value="F:symporter activity"/>
    <property type="evidence" value="ECO:0007669"/>
    <property type="project" value="UniProtKB-KW"/>
</dbReference>
<dbReference type="InterPro" id="IPR013057">
    <property type="entry name" value="AA_transpt_TM"/>
</dbReference>
<dbReference type="GO" id="GO:0005886">
    <property type="term" value="C:plasma membrane"/>
    <property type="evidence" value="ECO:0007669"/>
    <property type="project" value="UniProtKB-SubCell"/>
</dbReference>
<keyword evidence="10 14" id="KW-0472">Membrane</keyword>
<dbReference type="Gramene" id="KRH26570">
    <property type="protein sequence ID" value="KRH26570"/>
    <property type="gene ID" value="GLYMA_12G181100"/>
</dbReference>
<feature type="transmembrane region" description="Helical" evidence="14">
    <location>
        <begin position="69"/>
        <end position="92"/>
    </location>
</feature>
<reference evidence="17" key="2">
    <citation type="submission" date="2018-02" db="UniProtKB">
        <authorList>
            <consortium name="EnsemblPlants"/>
        </authorList>
    </citation>
    <scope>IDENTIFICATION</scope>
    <source>
        <strain evidence="17">Williams 82</strain>
    </source>
</reference>
<evidence type="ECO:0000256" key="7">
    <source>
        <dbReference type="ARBA" id="ARBA00022847"/>
    </source>
</evidence>
<feature type="transmembrane region" description="Helical" evidence="14">
    <location>
        <begin position="339"/>
        <end position="359"/>
    </location>
</feature>
<evidence type="ECO:0000256" key="14">
    <source>
        <dbReference type="SAM" id="Phobius"/>
    </source>
</evidence>
<keyword evidence="8" id="KW-0029">Amino-acid transport</keyword>
<reference evidence="16" key="3">
    <citation type="submission" date="2018-07" db="EMBL/GenBank/DDBJ databases">
        <title>WGS assembly of Glycine max.</title>
        <authorList>
            <person name="Schmutz J."/>
            <person name="Cannon S."/>
            <person name="Schlueter J."/>
            <person name="Ma J."/>
            <person name="Mitros T."/>
            <person name="Nelson W."/>
            <person name="Hyten D."/>
            <person name="Song Q."/>
            <person name="Thelen J."/>
            <person name="Cheng J."/>
            <person name="Xu D."/>
            <person name="Hellsten U."/>
            <person name="May G."/>
            <person name="Yu Y."/>
            <person name="Sakurai T."/>
            <person name="Umezawa T."/>
            <person name="Bhattacharyya M."/>
            <person name="Sandhu D."/>
            <person name="Valliyodan B."/>
            <person name="Lindquist E."/>
            <person name="Peto M."/>
            <person name="Grant D."/>
            <person name="Shu S."/>
            <person name="Goodstein D."/>
            <person name="Barry K."/>
            <person name="Futrell-Griggs M."/>
            <person name="Abernathy B."/>
            <person name="Du J."/>
            <person name="Tian Z."/>
            <person name="Zhu L."/>
            <person name="Gill N."/>
            <person name="Joshi T."/>
            <person name="Libault M."/>
            <person name="Sethuraman A."/>
            <person name="Zhang X."/>
            <person name="Shinozaki K."/>
            <person name="Nguyen H."/>
            <person name="Wing R."/>
            <person name="Cregan P."/>
            <person name="Specht J."/>
            <person name="Grimwood J."/>
            <person name="Rokhsar D."/>
            <person name="Stacey G."/>
            <person name="Shoemaker R."/>
            <person name="Jackson S."/>
        </authorList>
    </citation>
    <scope>NUCLEOTIDE SEQUENCE</scope>
    <source>
        <tissue evidence="16">Callus</tissue>
    </source>
</reference>
<dbReference type="GO" id="GO:0012505">
    <property type="term" value="C:endomembrane system"/>
    <property type="evidence" value="ECO:0007669"/>
    <property type="project" value="UniProtKB-SubCell"/>
</dbReference>
<keyword evidence="18" id="KW-1185">Reference proteome</keyword>
<sequence length="378" mass="42000">MSTFLPTSTRVHDAENQNASQQHRRDAGTLFVLKSKGSWIHCGYHLTTSIVSPSLLSLPYALTFLGWKAGIFCLVIGAFVSFYSFNLISLVLEHHAYLGNRHLLYRDMARDILGPRWGRYFVGPIQFAVCYNNEVLCALLGGQCMKAIYLLSNPNGTMKLYEFVVIFGCFMLILAQMPSFHSLRHINLVSSVMCLSYSACATAASIYIGKSSNAPEKDYSLKGDTTNRLFGIFNAIPIIATTYGSGIIPEIQEYLQPTNVILEQIFGDPESPEFSPRNVIPRLISRSLAVITATTIAAMLPFFGDMNSLIGAFGYMPLDFILPMIFFNMTFKPSKRSPILWLNVVIVIAFSALAAMATISTVRQIVLDAKTYRLFANV</sequence>
<reference evidence="16 17" key="1">
    <citation type="journal article" date="2010" name="Nature">
        <title>Genome sequence of the palaeopolyploid soybean.</title>
        <authorList>
            <person name="Schmutz J."/>
            <person name="Cannon S.B."/>
            <person name="Schlueter J."/>
            <person name="Ma J."/>
            <person name="Mitros T."/>
            <person name="Nelson W."/>
            <person name="Hyten D.L."/>
            <person name="Song Q."/>
            <person name="Thelen J.J."/>
            <person name="Cheng J."/>
            <person name="Xu D."/>
            <person name="Hellsten U."/>
            <person name="May G.D."/>
            <person name="Yu Y."/>
            <person name="Sakurai T."/>
            <person name="Umezawa T."/>
            <person name="Bhattacharyya M.K."/>
            <person name="Sandhu D."/>
            <person name="Valliyodan B."/>
            <person name="Lindquist E."/>
            <person name="Peto M."/>
            <person name="Grant D."/>
            <person name="Shu S."/>
            <person name="Goodstein D."/>
            <person name="Barry K."/>
            <person name="Futrell-Griggs M."/>
            <person name="Abernathy B."/>
            <person name="Du J."/>
            <person name="Tian Z."/>
            <person name="Zhu L."/>
            <person name="Gill N."/>
            <person name="Joshi T."/>
            <person name="Libault M."/>
            <person name="Sethuraman A."/>
            <person name="Zhang X.-C."/>
            <person name="Shinozaki K."/>
            <person name="Nguyen H.T."/>
            <person name="Wing R.A."/>
            <person name="Cregan P."/>
            <person name="Specht J."/>
            <person name="Grimwood J."/>
            <person name="Rokhsar D."/>
            <person name="Stacey G."/>
            <person name="Shoemaker R.C."/>
            <person name="Jackson S.A."/>
        </authorList>
    </citation>
    <scope>NUCLEOTIDE SEQUENCE [LARGE SCALE GENOMIC DNA]</scope>
    <source>
        <strain evidence="17">cv. Williams 82</strain>
        <tissue evidence="16">Callus</tissue>
    </source>
</reference>
<protein>
    <recommendedName>
        <fullName evidence="15">Amino acid transporter transmembrane domain-containing protein</fullName>
    </recommendedName>
</protein>
<dbReference type="Proteomes" id="UP000008827">
    <property type="component" value="Chromosome 12"/>
</dbReference>
<keyword evidence="9 14" id="KW-1133">Transmembrane helix</keyword>
<feature type="transmembrane region" description="Helical" evidence="14">
    <location>
        <begin position="186"/>
        <end position="208"/>
    </location>
</feature>
<evidence type="ECO:0000313" key="17">
    <source>
        <dbReference type="EnsemblPlants" id="KRH26570"/>
    </source>
</evidence>
<dbReference type="PANTHER" id="PTHR48017">
    <property type="entry name" value="OS05G0424000 PROTEIN-RELATED"/>
    <property type="match status" value="1"/>
</dbReference>
<dbReference type="AlphaFoldDB" id="A0A0R0H7C0"/>
<evidence type="ECO:0000256" key="6">
    <source>
        <dbReference type="ARBA" id="ARBA00022692"/>
    </source>
</evidence>
<dbReference type="EMBL" id="CM000845">
    <property type="protein sequence ID" value="KRH26570.1"/>
    <property type="molecule type" value="Genomic_DNA"/>
</dbReference>
<evidence type="ECO:0000256" key="2">
    <source>
        <dbReference type="ARBA" id="ARBA00004236"/>
    </source>
</evidence>
<evidence type="ECO:0000259" key="15">
    <source>
        <dbReference type="Pfam" id="PF01490"/>
    </source>
</evidence>
<comment type="similarity">
    <text evidence="3">Belongs to the amino acid/polyamine transporter 2 family. Amino acid/auxin permease (AAAP) (TC 2.A.18.1) subfamily.</text>
</comment>
<evidence type="ECO:0000256" key="5">
    <source>
        <dbReference type="ARBA" id="ARBA00022475"/>
    </source>
</evidence>
<feature type="transmembrane region" description="Helical" evidence="14">
    <location>
        <begin position="309"/>
        <end position="327"/>
    </location>
</feature>
<keyword evidence="7" id="KW-0769">Symport</keyword>
<feature type="region of interest" description="Disordered" evidence="13">
    <location>
        <begin position="1"/>
        <end position="23"/>
    </location>
</feature>
<evidence type="ECO:0000256" key="13">
    <source>
        <dbReference type="SAM" id="MobiDB-lite"/>
    </source>
</evidence>
<keyword evidence="5" id="KW-1003">Cell membrane</keyword>
<dbReference type="GO" id="GO:0009734">
    <property type="term" value="P:auxin-activated signaling pathway"/>
    <property type="evidence" value="ECO:0007669"/>
    <property type="project" value="UniProtKB-KW"/>
</dbReference>
<evidence type="ECO:0000256" key="4">
    <source>
        <dbReference type="ARBA" id="ARBA00022448"/>
    </source>
</evidence>
<comment type="subcellular location">
    <subcellularLocation>
        <location evidence="2">Cell membrane</location>
    </subcellularLocation>
    <subcellularLocation>
        <location evidence="1">Endomembrane system</location>
        <topology evidence="1">Multi-pass membrane protein</topology>
    </subcellularLocation>
</comment>
<feature type="transmembrane region" description="Helical" evidence="14">
    <location>
        <begin position="160"/>
        <end position="180"/>
    </location>
</feature>
<evidence type="ECO:0000256" key="8">
    <source>
        <dbReference type="ARBA" id="ARBA00022970"/>
    </source>
</evidence>
<evidence type="ECO:0000256" key="9">
    <source>
        <dbReference type="ARBA" id="ARBA00022989"/>
    </source>
</evidence>
<dbReference type="GO" id="GO:0006865">
    <property type="term" value="P:amino acid transport"/>
    <property type="evidence" value="ECO:0007669"/>
    <property type="project" value="UniProtKB-KW"/>
</dbReference>
<name>A0A0R0H7C0_SOYBN</name>
<keyword evidence="6 14" id="KW-0812">Transmembrane</keyword>